<dbReference type="STRING" id="1331007.AALB_2828"/>
<dbReference type="Proteomes" id="UP000014461">
    <property type="component" value="Unassembled WGS sequence"/>
</dbReference>
<keyword evidence="3" id="KW-1185">Reference proteome</keyword>
<dbReference type="EMBL" id="BARX01000019">
    <property type="protein sequence ID" value="GAD02748.1"/>
    <property type="molecule type" value="Genomic_DNA"/>
</dbReference>
<reference evidence="2" key="1">
    <citation type="journal article" date="2013" name="Genome Announc.">
        <title>Draft Genome Sequence of Agarivorans albus Strain MKT 106T, an Agarolytic Marine Bacterium.</title>
        <authorList>
            <person name="Yasuike M."/>
            <person name="Nakamura Y."/>
            <person name="Kai W."/>
            <person name="Fujiwara A."/>
            <person name="Fukui Y."/>
            <person name="Satomi M."/>
            <person name="Sano M."/>
        </authorList>
    </citation>
    <scope>NUCLEOTIDE SEQUENCE [LARGE SCALE GENOMIC DNA]</scope>
</reference>
<feature type="transmembrane region" description="Helical" evidence="1">
    <location>
        <begin position="112"/>
        <end position="137"/>
    </location>
</feature>
<feature type="transmembrane region" description="Helical" evidence="1">
    <location>
        <begin position="157"/>
        <end position="183"/>
    </location>
</feature>
<evidence type="ECO:0000313" key="3">
    <source>
        <dbReference type="Proteomes" id="UP000014461"/>
    </source>
</evidence>
<feature type="transmembrane region" description="Helical" evidence="1">
    <location>
        <begin position="82"/>
        <end position="100"/>
    </location>
</feature>
<gene>
    <name evidence="2" type="ORF">AALB_2828</name>
</gene>
<keyword evidence="1" id="KW-0472">Membrane</keyword>
<feature type="transmembrane region" description="Helical" evidence="1">
    <location>
        <begin position="7"/>
        <end position="26"/>
    </location>
</feature>
<protein>
    <recommendedName>
        <fullName evidence="4">O-antigen polymerase</fullName>
    </recommendedName>
</protein>
<evidence type="ECO:0000256" key="1">
    <source>
        <dbReference type="SAM" id="Phobius"/>
    </source>
</evidence>
<evidence type="ECO:0008006" key="4">
    <source>
        <dbReference type="Google" id="ProtNLM"/>
    </source>
</evidence>
<evidence type="ECO:0000313" key="2">
    <source>
        <dbReference type="EMBL" id="GAD02748.1"/>
    </source>
</evidence>
<accession>R9PN88</accession>
<sequence length="248" mass="29067">MIYANKIYIYSEYCFFLLFLFSFILPPLFPKKIFFALSLVLLFLGFLYRGRLSVPYINPLIFVLFFYIYWCMYPLGNVDFDVSTQFFLSTLMLFLFYSVVHFRLDVNIHFKYAGFLLAFIALYASVGFFGFILNLPFSSELIDFYIFHSLGFLGERNFGVIVLPMFHFVSTPVLLVLLSLVVINSHGAINASRMLVVFGLLSVIFLSGSRAIFLTAFATTFMLYYFYASRGFRFFLLLFFVFLFYLFF</sequence>
<feature type="transmembrane region" description="Helical" evidence="1">
    <location>
        <begin position="56"/>
        <end position="76"/>
    </location>
</feature>
<keyword evidence="1" id="KW-0812">Transmembrane</keyword>
<proteinExistence type="predicted"/>
<dbReference type="AlphaFoldDB" id="R9PN88"/>
<keyword evidence="1" id="KW-1133">Transmembrane helix</keyword>
<organism evidence="2 3">
    <name type="scientific">Agarivorans albus MKT 106</name>
    <dbReference type="NCBI Taxonomy" id="1331007"/>
    <lineage>
        <taxon>Bacteria</taxon>
        <taxon>Pseudomonadati</taxon>
        <taxon>Pseudomonadota</taxon>
        <taxon>Gammaproteobacteria</taxon>
        <taxon>Alteromonadales</taxon>
        <taxon>Alteromonadaceae</taxon>
        <taxon>Agarivorans</taxon>
    </lineage>
</organism>
<feature type="transmembrane region" description="Helical" evidence="1">
    <location>
        <begin position="195"/>
        <end position="218"/>
    </location>
</feature>
<name>R9PN88_AGAAL</name>
<feature type="transmembrane region" description="Helical" evidence="1">
    <location>
        <begin position="32"/>
        <end position="49"/>
    </location>
</feature>
<feature type="transmembrane region" description="Helical" evidence="1">
    <location>
        <begin position="224"/>
        <end position="247"/>
    </location>
</feature>
<comment type="caution">
    <text evidence="2">The sequence shown here is derived from an EMBL/GenBank/DDBJ whole genome shotgun (WGS) entry which is preliminary data.</text>
</comment>